<comment type="caution">
    <text evidence="1">The sequence shown here is derived from an EMBL/GenBank/DDBJ whole genome shotgun (WGS) entry which is preliminary data.</text>
</comment>
<evidence type="ECO:0000313" key="2">
    <source>
        <dbReference type="Proteomes" id="UP000004986"/>
    </source>
</evidence>
<keyword evidence="2" id="KW-1185">Reference proteome</keyword>
<reference evidence="1 2" key="1">
    <citation type="journal article" date="2011" name="PLoS Pathog.">
        <title>Dynamic evolution of pathogenicity revealed by sequencing and comparative genomics of 19 Pseudomonas syringae isolates.</title>
        <authorList>
            <person name="Baltrus D.A."/>
            <person name="Nishimura M.T."/>
            <person name="Romanchuk A."/>
            <person name="Chang J.H."/>
            <person name="Mukhtar M.S."/>
            <person name="Cherkis K."/>
            <person name="Roach J."/>
            <person name="Grant S.R."/>
            <person name="Jones C.D."/>
            <person name="Dangl J.L."/>
        </authorList>
    </citation>
    <scope>NUCLEOTIDE SEQUENCE [LARGE SCALE GENOMIC DNA]</scope>
    <source>
        <strain evidence="1 2">1704B</strain>
    </source>
</reference>
<gene>
    <name evidence="1" type="ORF">PSYPI_42370</name>
</gene>
<dbReference type="Proteomes" id="UP000004986">
    <property type="component" value="Unassembled WGS sequence"/>
</dbReference>
<dbReference type="AlphaFoldDB" id="F3GNF8"/>
<feature type="non-terminal residue" evidence="1">
    <location>
        <position position="1"/>
    </location>
</feature>
<dbReference type="EMBL" id="AEAI01003295">
    <property type="protein sequence ID" value="EGH48611.1"/>
    <property type="molecule type" value="Genomic_DNA"/>
</dbReference>
<proteinExistence type="predicted"/>
<accession>F3GNF8</accession>
<protein>
    <submittedName>
        <fullName evidence="1">Uncharacterized protein</fullName>
    </submittedName>
</protein>
<dbReference type="HOGENOM" id="CLU_2855166_0_0_6"/>
<name>F3GNF8_PSESJ</name>
<organism evidence="1 2">
    <name type="scientific">Pseudomonas syringae pv. pisi str. 1704B</name>
    <dbReference type="NCBI Taxonomy" id="629263"/>
    <lineage>
        <taxon>Bacteria</taxon>
        <taxon>Pseudomonadati</taxon>
        <taxon>Pseudomonadota</taxon>
        <taxon>Gammaproteobacteria</taxon>
        <taxon>Pseudomonadales</taxon>
        <taxon>Pseudomonadaceae</taxon>
        <taxon>Pseudomonas</taxon>
        <taxon>Pseudomonas syringae</taxon>
    </lineage>
</organism>
<sequence>IEQLLGLVITEGLCLPFITLNPRPFDTIHWVTAGDCIVLQEMIKQAGQCRQFASNRGIGQASQL</sequence>
<evidence type="ECO:0000313" key="1">
    <source>
        <dbReference type="EMBL" id="EGH48611.1"/>
    </source>
</evidence>